<dbReference type="EMBL" id="VGIY01000062">
    <property type="protein sequence ID" value="MBM3316982.1"/>
    <property type="molecule type" value="Genomic_DNA"/>
</dbReference>
<dbReference type="SUPFAM" id="SSF51621">
    <property type="entry name" value="Phosphoenolpyruvate/pyruvate domain"/>
    <property type="match status" value="1"/>
</dbReference>
<dbReference type="Pfam" id="PF02887">
    <property type="entry name" value="PK_C"/>
    <property type="match status" value="1"/>
</dbReference>
<dbReference type="GO" id="GO:0005524">
    <property type="term" value="F:ATP binding"/>
    <property type="evidence" value="ECO:0007669"/>
    <property type="project" value="UniProtKB-KW"/>
</dbReference>
<protein>
    <recommendedName>
        <fullName evidence="4 13">Pyruvate kinase</fullName>
        <ecNumber evidence="4 13">2.7.1.40</ecNumber>
    </recommendedName>
</protein>
<comment type="pathway">
    <text evidence="2 14">Carbohydrate degradation; glycolysis; pyruvate from D-glyceraldehyde 3-phosphate: step 5/5.</text>
</comment>
<evidence type="ECO:0000256" key="3">
    <source>
        <dbReference type="ARBA" id="ARBA00008663"/>
    </source>
</evidence>
<dbReference type="Gene3D" id="3.40.1380.20">
    <property type="entry name" value="Pyruvate kinase, C-terminal domain"/>
    <property type="match status" value="1"/>
</dbReference>
<dbReference type="SUPFAM" id="SSF52935">
    <property type="entry name" value="PK C-terminal domain-like"/>
    <property type="match status" value="1"/>
</dbReference>
<dbReference type="Pfam" id="PF00224">
    <property type="entry name" value="PK"/>
    <property type="match status" value="1"/>
</dbReference>
<evidence type="ECO:0000256" key="13">
    <source>
        <dbReference type="NCBIfam" id="TIGR01064"/>
    </source>
</evidence>
<keyword evidence="11 14" id="KW-0324">Glycolysis</keyword>
<dbReference type="InterPro" id="IPR011037">
    <property type="entry name" value="Pyrv_Knase-like_insert_dom_sf"/>
</dbReference>
<dbReference type="Gene3D" id="2.40.33.10">
    <property type="entry name" value="PK beta-barrel domain-like"/>
    <property type="match status" value="1"/>
</dbReference>
<dbReference type="FunFam" id="2.40.33.10:FF:000001">
    <property type="entry name" value="Pyruvate kinase"/>
    <property type="match status" value="1"/>
</dbReference>
<comment type="catalytic activity">
    <reaction evidence="14">
        <text>pyruvate + ATP = phosphoenolpyruvate + ADP + H(+)</text>
        <dbReference type="Rhea" id="RHEA:18157"/>
        <dbReference type="ChEBI" id="CHEBI:15361"/>
        <dbReference type="ChEBI" id="CHEBI:15378"/>
        <dbReference type="ChEBI" id="CHEBI:30616"/>
        <dbReference type="ChEBI" id="CHEBI:58702"/>
        <dbReference type="ChEBI" id="CHEBI:456216"/>
        <dbReference type="EC" id="2.7.1.40"/>
    </reaction>
</comment>
<accession>A0A938BQB3</accession>
<dbReference type="InterPro" id="IPR018209">
    <property type="entry name" value="Pyrv_Knase_AS"/>
</dbReference>
<dbReference type="InterPro" id="IPR015806">
    <property type="entry name" value="Pyrv_Knase_insert_dom_sf"/>
</dbReference>
<evidence type="ECO:0000256" key="2">
    <source>
        <dbReference type="ARBA" id="ARBA00004997"/>
    </source>
</evidence>
<evidence type="ECO:0000256" key="12">
    <source>
        <dbReference type="ARBA" id="ARBA00023317"/>
    </source>
</evidence>
<gene>
    <name evidence="17" type="primary">pyk</name>
    <name evidence="17" type="ORF">FJY75_03925</name>
</gene>
<evidence type="ECO:0000256" key="1">
    <source>
        <dbReference type="ARBA" id="ARBA00001958"/>
    </source>
</evidence>
<keyword evidence="12 17" id="KW-0670">Pyruvate</keyword>
<keyword evidence="7" id="KW-0547">Nucleotide-binding</keyword>
<evidence type="ECO:0000256" key="9">
    <source>
        <dbReference type="ARBA" id="ARBA00022840"/>
    </source>
</evidence>
<dbReference type="InterPro" id="IPR001697">
    <property type="entry name" value="Pyr_Knase"/>
</dbReference>
<dbReference type="GO" id="GO:0030955">
    <property type="term" value="F:potassium ion binding"/>
    <property type="evidence" value="ECO:0007669"/>
    <property type="project" value="UniProtKB-UniRule"/>
</dbReference>
<sequence length="470" mass="49637">MARNTKIVVTHGPALAGEERLHAALEAGADVVRLNLSHGDHDAHRAAIRAVRETARRVGRYAGILFDLRGPKIRVGELDGEPRRLVAGETVTLDPRGSGADRIPIDGHPALAGDTRHGQPILLDDGAIRLRVLDSGPNGVRCEVVAGGDLRSRKGVNLPETSLTGLESPTEKDWRDLALGLDEGVDWVALSFVRAAGDVARLRRRIRDSGADVPLIAKIERREALADLEAIVAEADGLMVARGDLGVETELAEVALRQKEIIRAGNRQGKVVVTATQMLESMMRSPTPTRAEVSDISNAIFDGTDAVMLSGETAVGAHPLEAISFMATIAERTEAALDARRVLAERPFLDEVPDAVAHAACVTACQVGAAALLCLTRSGLTARLVSRYRPGCPIIAVSPAAETAHRLALVWGAQPLHLDVGLQGDALIEAALAAVRERGLVAPGARVVVTAGMGAGDLAGRTNLLRVEVL</sequence>
<dbReference type="InterPro" id="IPR015813">
    <property type="entry name" value="Pyrv/PenolPyrv_kinase-like_dom"/>
</dbReference>
<evidence type="ECO:0000313" key="18">
    <source>
        <dbReference type="Proteomes" id="UP000748308"/>
    </source>
</evidence>
<comment type="caution">
    <text evidence="17">The sequence shown here is derived from an EMBL/GenBank/DDBJ whole genome shotgun (WGS) entry which is preliminary data.</text>
</comment>
<dbReference type="PROSITE" id="PS00110">
    <property type="entry name" value="PYRUVATE_KINASE"/>
    <property type="match status" value="1"/>
</dbReference>
<dbReference type="InterPro" id="IPR036918">
    <property type="entry name" value="Pyrv_Knase_C_sf"/>
</dbReference>
<keyword evidence="5 14" id="KW-0808">Transferase</keyword>
<dbReference type="InterPro" id="IPR040442">
    <property type="entry name" value="Pyrv_kinase-like_dom_sf"/>
</dbReference>
<proteinExistence type="inferred from homology"/>
<keyword evidence="9" id="KW-0067">ATP-binding</keyword>
<dbReference type="PANTHER" id="PTHR11817">
    <property type="entry name" value="PYRUVATE KINASE"/>
    <property type="match status" value="1"/>
</dbReference>
<keyword evidence="6" id="KW-0479">Metal-binding</keyword>
<dbReference type="GO" id="GO:0016301">
    <property type="term" value="F:kinase activity"/>
    <property type="evidence" value="ECO:0007669"/>
    <property type="project" value="UniProtKB-KW"/>
</dbReference>
<comment type="cofactor">
    <cofactor evidence="1">
        <name>K(+)</name>
        <dbReference type="ChEBI" id="CHEBI:29103"/>
    </cofactor>
</comment>
<dbReference type="PRINTS" id="PR01050">
    <property type="entry name" value="PYRUVTKNASE"/>
</dbReference>
<keyword evidence="8 14" id="KW-0418">Kinase</keyword>
<evidence type="ECO:0000256" key="8">
    <source>
        <dbReference type="ARBA" id="ARBA00022777"/>
    </source>
</evidence>
<feature type="domain" description="Pyruvate kinase C-terminal" evidence="16">
    <location>
        <begin position="354"/>
        <end position="467"/>
    </location>
</feature>
<dbReference type="NCBIfam" id="NF004491">
    <property type="entry name" value="PRK05826.1"/>
    <property type="match status" value="1"/>
</dbReference>
<evidence type="ECO:0000259" key="15">
    <source>
        <dbReference type="Pfam" id="PF00224"/>
    </source>
</evidence>
<evidence type="ECO:0000256" key="7">
    <source>
        <dbReference type="ARBA" id="ARBA00022741"/>
    </source>
</evidence>
<dbReference type="AlphaFoldDB" id="A0A938BQB3"/>
<name>A0A938BQB3_UNCEI</name>
<evidence type="ECO:0000259" key="16">
    <source>
        <dbReference type="Pfam" id="PF02887"/>
    </source>
</evidence>
<dbReference type="EC" id="2.7.1.40" evidence="4 13"/>
<dbReference type="GO" id="GO:0000287">
    <property type="term" value="F:magnesium ion binding"/>
    <property type="evidence" value="ECO:0007669"/>
    <property type="project" value="UniProtKB-UniRule"/>
</dbReference>
<evidence type="ECO:0000256" key="5">
    <source>
        <dbReference type="ARBA" id="ARBA00022679"/>
    </source>
</evidence>
<evidence type="ECO:0000313" key="17">
    <source>
        <dbReference type="EMBL" id="MBM3316982.1"/>
    </source>
</evidence>
<dbReference type="Gene3D" id="3.20.20.60">
    <property type="entry name" value="Phosphoenolpyruvate-binding domains"/>
    <property type="match status" value="1"/>
</dbReference>
<keyword evidence="10 14" id="KW-0460">Magnesium</keyword>
<feature type="domain" description="Pyruvate kinase barrel" evidence="15">
    <location>
        <begin position="3"/>
        <end position="323"/>
    </location>
</feature>
<evidence type="ECO:0000256" key="10">
    <source>
        <dbReference type="ARBA" id="ARBA00022842"/>
    </source>
</evidence>
<dbReference type="InterPro" id="IPR015793">
    <property type="entry name" value="Pyrv_Knase_brl"/>
</dbReference>
<dbReference type="GO" id="GO:0004743">
    <property type="term" value="F:pyruvate kinase activity"/>
    <property type="evidence" value="ECO:0007669"/>
    <property type="project" value="UniProtKB-UniRule"/>
</dbReference>
<reference evidence="17" key="1">
    <citation type="submission" date="2019-03" db="EMBL/GenBank/DDBJ databases">
        <title>Lake Tanganyika Metagenome-Assembled Genomes (MAGs).</title>
        <authorList>
            <person name="Tran P."/>
        </authorList>
    </citation>
    <scope>NUCLEOTIDE SEQUENCE</scope>
    <source>
        <strain evidence="17">M_DeepCast_400m_m2_100</strain>
    </source>
</reference>
<comment type="similarity">
    <text evidence="3 14">Belongs to the pyruvate kinase family.</text>
</comment>
<dbReference type="SUPFAM" id="SSF50800">
    <property type="entry name" value="PK beta-barrel domain-like"/>
    <property type="match status" value="1"/>
</dbReference>
<evidence type="ECO:0000256" key="14">
    <source>
        <dbReference type="RuleBase" id="RU000504"/>
    </source>
</evidence>
<evidence type="ECO:0000256" key="6">
    <source>
        <dbReference type="ARBA" id="ARBA00022723"/>
    </source>
</evidence>
<dbReference type="Proteomes" id="UP000748308">
    <property type="component" value="Unassembled WGS sequence"/>
</dbReference>
<organism evidence="17 18">
    <name type="scientific">Eiseniibacteriota bacterium</name>
    <dbReference type="NCBI Taxonomy" id="2212470"/>
    <lineage>
        <taxon>Bacteria</taxon>
        <taxon>Candidatus Eiseniibacteriota</taxon>
    </lineage>
</organism>
<evidence type="ECO:0000256" key="11">
    <source>
        <dbReference type="ARBA" id="ARBA00023152"/>
    </source>
</evidence>
<dbReference type="InterPro" id="IPR015795">
    <property type="entry name" value="Pyrv_Knase_C"/>
</dbReference>
<dbReference type="NCBIfam" id="TIGR01064">
    <property type="entry name" value="pyruv_kin"/>
    <property type="match status" value="1"/>
</dbReference>
<dbReference type="NCBIfam" id="NF004978">
    <property type="entry name" value="PRK06354.1"/>
    <property type="match status" value="1"/>
</dbReference>
<evidence type="ECO:0000256" key="4">
    <source>
        <dbReference type="ARBA" id="ARBA00012142"/>
    </source>
</evidence>